<dbReference type="InterPro" id="IPR019734">
    <property type="entry name" value="TPR_rpt"/>
</dbReference>
<keyword evidence="1" id="KW-0677">Repeat</keyword>
<sequence length="581" mass="65847">MGKRQKSKDKRARAKRLKEEANALFTKKDFKAASSKYTEAIALDVEDIKFAAVLYCNRAACHLSRMKYDEAATDAIKATSLDPLYARAWARLAAAKEKLKLPLESTVAWKKAVLALRKDDINEEEGKQRAQYEENLAIGLEATPIKFVSSMSCWEQHELLESHDQHPPWTSVADGTDSPKSSAWMIGDASRRWCHFNGLMDSLDPENLHKTAQLDSLYSFSTSILIDPRAFYYFLSTAIRKDPRGALHFPDLKVWIVRLMMQIRFEIDARNGWHHGTMSEKYGLISEKIITEAKARDAKEGFAKVGATLSSTIHSYVSFAFASAALVGDRRTALQLLICTLDVIRQGQRIWPQMVAQGFIVFQPWFHTSVKKMYLDVLVETIKAETDAIRREQYLQAIHDESRSTIKLIDGDLAFTSGDGHDLDSAARYYIQTRDRGHAYAIEAFVFERQAQLSIDPSKILELSQRAAASYLDAAKDFPEDDEWHVVYLNAAIKNMLEGGAPVGTIIRAMQQLRLKIPKARKIWGSWMDFTRPKAFEFALRYERKLRELLAEGVVDETHAMCTNFYAASAFGLGSFVVKFP</sequence>
<reference evidence="3 4" key="1">
    <citation type="submission" date="2024-02" db="EMBL/GenBank/DDBJ databases">
        <title>A draft genome for the cacao thread blight pathogen Marasmius crinis-equi.</title>
        <authorList>
            <person name="Cohen S.P."/>
            <person name="Baruah I.K."/>
            <person name="Amoako-Attah I."/>
            <person name="Bukari Y."/>
            <person name="Meinhardt L.W."/>
            <person name="Bailey B.A."/>
        </authorList>
    </citation>
    <scope>NUCLEOTIDE SEQUENCE [LARGE SCALE GENOMIC DNA]</scope>
    <source>
        <strain evidence="3 4">GH-76</strain>
    </source>
</reference>
<dbReference type="InterPro" id="IPR047150">
    <property type="entry name" value="SGT"/>
</dbReference>
<evidence type="ECO:0000313" key="3">
    <source>
        <dbReference type="EMBL" id="KAL0574177.1"/>
    </source>
</evidence>
<dbReference type="SUPFAM" id="SSF48452">
    <property type="entry name" value="TPR-like"/>
    <property type="match status" value="1"/>
</dbReference>
<accession>A0ABR3FFQ3</accession>
<dbReference type="Proteomes" id="UP001465976">
    <property type="component" value="Unassembled WGS sequence"/>
</dbReference>
<dbReference type="PANTHER" id="PTHR45831">
    <property type="entry name" value="LD24721P"/>
    <property type="match status" value="1"/>
</dbReference>
<dbReference type="PANTHER" id="PTHR45831:SF2">
    <property type="entry name" value="LD24721P"/>
    <property type="match status" value="1"/>
</dbReference>
<keyword evidence="4" id="KW-1185">Reference proteome</keyword>
<dbReference type="Gene3D" id="1.25.40.10">
    <property type="entry name" value="Tetratricopeptide repeat domain"/>
    <property type="match status" value="1"/>
</dbReference>
<name>A0ABR3FFQ3_9AGAR</name>
<comment type="caution">
    <text evidence="3">The sequence shown here is derived from an EMBL/GenBank/DDBJ whole genome shotgun (WGS) entry which is preliminary data.</text>
</comment>
<gene>
    <name evidence="3" type="ORF">V5O48_007786</name>
</gene>
<evidence type="ECO:0000313" key="4">
    <source>
        <dbReference type="Proteomes" id="UP001465976"/>
    </source>
</evidence>
<dbReference type="EMBL" id="JBAHYK010000422">
    <property type="protein sequence ID" value="KAL0574177.1"/>
    <property type="molecule type" value="Genomic_DNA"/>
</dbReference>
<protein>
    <recommendedName>
        <fullName evidence="5">TPR-like protein</fullName>
    </recommendedName>
</protein>
<evidence type="ECO:0008006" key="5">
    <source>
        <dbReference type="Google" id="ProtNLM"/>
    </source>
</evidence>
<proteinExistence type="predicted"/>
<organism evidence="3 4">
    <name type="scientific">Marasmius crinis-equi</name>
    <dbReference type="NCBI Taxonomy" id="585013"/>
    <lineage>
        <taxon>Eukaryota</taxon>
        <taxon>Fungi</taxon>
        <taxon>Dikarya</taxon>
        <taxon>Basidiomycota</taxon>
        <taxon>Agaricomycotina</taxon>
        <taxon>Agaricomycetes</taxon>
        <taxon>Agaricomycetidae</taxon>
        <taxon>Agaricales</taxon>
        <taxon>Marasmiineae</taxon>
        <taxon>Marasmiaceae</taxon>
        <taxon>Marasmius</taxon>
    </lineage>
</organism>
<dbReference type="SMART" id="SM00028">
    <property type="entry name" value="TPR"/>
    <property type="match status" value="3"/>
</dbReference>
<evidence type="ECO:0000256" key="1">
    <source>
        <dbReference type="ARBA" id="ARBA00022737"/>
    </source>
</evidence>
<keyword evidence="2" id="KW-0802">TPR repeat</keyword>
<dbReference type="InterPro" id="IPR011990">
    <property type="entry name" value="TPR-like_helical_dom_sf"/>
</dbReference>
<evidence type="ECO:0000256" key="2">
    <source>
        <dbReference type="ARBA" id="ARBA00022803"/>
    </source>
</evidence>